<dbReference type="SUPFAM" id="SSF52096">
    <property type="entry name" value="ClpP/crotonase"/>
    <property type="match status" value="1"/>
</dbReference>
<gene>
    <name evidence="3" type="ORF">LMG32289_00296</name>
</gene>
<sequence length="284" mass="30576">MSDTPSHPMHHHKHDLAGYQAEHFLWSASADGKVGTITLNRPERKNPLTFDAYAELRDLFRALTYARDIKTVVITGAGGNFCSGGDVHEIIGPLTRMTMPELLDFTRMTGDLVKAMRACPQPIIAAVDGVCAGAGAMMALASDLRLGTAQARTAFLFVRVGLAGADMGACSLLPRVIGQGRASELLYTGRALTADEGLAWGFFNALHTPDALHDAAHTLAAQIAAGPTFAHGVTKKLLHQEWNMGLDEAIEAEAEAQAICMQTRDFRRAYDAFVAKQKPVFEGD</sequence>
<dbReference type="Proteomes" id="UP000706525">
    <property type="component" value="Unassembled WGS sequence"/>
</dbReference>
<dbReference type="GO" id="GO:0004300">
    <property type="term" value="F:enoyl-CoA hydratase activity"/>
    <property type="evidence" value="ECO:0007669"/>
    <property type="project" value="UniProtKB-EC"/>
</dbReference>
<dbReference type="PANTHER" id="PTHR43459">
    <property type="entry name" value="ENOYL-COA HYDRATASE"/>
    <property type="match status" value="1"/>
</dbReference>
<comment type="similarity">
    <text evidence="1 2">Belongs to the enoyl-CoA hydratase/isomerase family.</text>
</comment>
<proteinExistence type="inferred from homology"/>
<dbReference type="PANTHER" id="PTHR43459:SF1">
    <property type="entry name" value="EG:BACN32G11.4 PROTEIN"/>
    <property type="match status" value="1"/>
</dbReference>
<evidence type="ECO:0000256" key="2">
    <source>
        <dbReference type="RuleBase" id="RU003707"/>
    </source>
</evidence>
<keyword evidence="4" id="KW-1185">Reference proteome</keyword>
<keyword evidence="3" id="KW-0456">Lyase</keyword>
<name>A0ABM8W9Q9_9BURK</name>
<dbReference type="Pfam" id="PF00378">
    <property type="entry name" value="ECH_1"/>
    <property type="match status" value="1"/>
</dbReference>
<evidence type="ECO:0000256" key="1">
    <source>
        <dbReference type="ARBA" id="ARBA00005254"/>
    </source>
</evidence>
<evidence type="ECO:0000313" key="3">
    <source>
        <dbReference type="EMBL" id="CAG9163964.1"/>
    </source>
</evidence>
<dbReference type="RefSeq" id="WP_223980939.1">
    <property type="nucleotide sequence ID" value="NZ_CAJZAG010000001.1"/>
</dbReference>
<dbReference type="CDD" id="cd06558">
    <property type="entry name" value="crotonase-like"/>
    <property type="match status" value="1"/>
</dbReference>
<reference evidence="3 4" key="1">
    <citation type="submission" date="2021-08" db="EMBL/GenBank/DDBJ databases">
        <authorList>
            <person name="Peeters C."/>
        </authorList>
    </citation>
    <scope>NUCLEOTIDE SEQUENCE [LARGE SCALE GENOMIC DNA]</scope>
    <source>
        <strain evidence="3 4">LMG 32289</strain>
    </source>
</reference>
<dbReference type="InterPro" id="IPR001753">
    <property type="entry name" value="Enoyl-CoA_hydra/iso"/>
</dbReference>
<dbReference type="Gene3D" id="3.90.226.10">
    <property type="entry name" value="2-enoyl-CoA Hydratase, Chain A, domain 1"/>
    <property type="match status" value="1"/>
</dbReference>
<organism evidence="3 4">
    <name type="scientific">Cupriavidus pampae</name>
    <dbReference type="NCBI Taxonomy" id="659251"/>
    <lineage>
        <taxon>Bacteria</taxon>
        <taxon>Pseudomonadati</taxon>
        <taxon>Pseudomonadota</taxon>
        <taxon>Betaproteobacteria</taxon>
        <taxon>Burkholderiales</taxon>
        <taxon>Burkholderiaceae</taxon>
        <taxon>Cupriavidus</taxon>
    </lineage>
</organism>
<dbReference type="InterPro" id="IPR029045">
    <property type="entry name" value="ClpP/crotonase-like_dom_sf"/>
</dbReference>
<accession>A0ABM8W9Q9</accession>
<dbReference type="EC" id="4.2.1.17" evidence="3"/>
<dbReference type="NCBIfam" id="NF006107">
    <property type="entry name" value="PRK08258.1"/>
    <property type="match status" value="1"/>
</dbReference>
<evidence type="ECO:0000313" key="4">
    <source>
        <dbReference type="Proteomes" id="UP000706525"/>
    </source>
</evidence>
<dbReference type="PROSITE" id="PS00166">
    <property type="entry name" value="ENOYL_COA_HYDRATASE"/>
    <property type="match status" value="1"/>
</dbReference>
<dbReference type="Gene3D" id="1.10.12.10">
    <property type="entry name" value="Lyase 2-enoyl-coa Hydratase, Chain A, domain 2"/>
    <property type="match status" value="1"/>
</dbReference>
<comment type="caution">
    <text evidence="3">The sequence shown here is derived from an EMBL/GenBank/DDBJ whole genome shotgun (WGS) entry which is preliminary data.</text>
</comment>
<dbReference type="InterPro" id="IPR018376">
    <property type="entry name" value="Enoyl-CoA_hyd/isom_CS"/>
</dbReference>
<protein>
    <submittedName>
        <fullName evidence="3">Enoyl-CoA hydratase echA12</fullName>
        <ecNumber evidence="3">4.2.1.17</ecNumber>
    </submittedName>
</protein>
<dbReference type="InterPro" id="IPR014748">
    <property type="entry name" value="Enoyl-CoA_hydra_C"/>
</dbReference>
<dbReference type="EMBL" id="CAJZAG010000001">
    <property type="protein sequence ID" value="CAG9163964.1"/>
    <property type="molecule type" value="Genomic_DNA"/>
</dbReference>